<feature type="transmembrane region" description="Helical" evidence="6">
    <location>
        <begin position="75"/>
        <end position="96"/>
    </location>
</feature>
<dbReference type="InterPro" id="IPR005178">
    <property type="entry name" value="Ostalpha/TMEM184C"/>
</dbReference>
<feature type="transmembrane region" description="Helical" evidence="6">
    <location>
        <begin position="108"/>
        <end position="128"/>
    </location>
</feature>
<sequence>MASEDPSFMRDLQDPGNMECLHGYIPTVTQYMEGLGKYGTAITAVGSLITVVLVVFYVEHILFTYKNCHSVFRRHINWIACFYPLGAFMSLLALLVPRSYDICTAVKLVFFSLGISHFTDLTVTMFGCEKAMLAKLTETRFTLHVGLLRWCNFIPSPRVTKIRLRLVKWSLWQLPYTQSLFYFFQIYWTTAETDNYGRVSLNYAYLVLDVVDFVSFLTAMYAFAVLSKLVGDQLHNFNYKRKSATLLVVLVILKVPQLVIRILGNYDYFPCLPPYINSMVYFHTVVSLIHLVLVTIFGGLEYWQYHTQEFVYPTSDKHHTHSHELIIHGDTCVCIISEMNLGTHGKEQRRGSDLFRRGSANLPPIVLENKMALEPPEKYGNTLAPPPTTDGVVNYDIRKPTEENTPA</sequence>
<feature type="transmembrane region" description="Helical" evidence="6">
    <location>
        <begin position="243"/>
        <end position="260"/>
    </location>
</feature>
<evidence type="ECO:0000256" key="4">
    <source>
        <dbReference type="ARBA" id="ARBA00023136"/>
    </source>
</evidence>
<dbReference type="Proteomes" id="UP001292094">
    <property type="component" value="Unassembled WGS sequence"/>
</dbReference>
<feature type="transmembrane region" description="Helical" evidence="6">
    <location>
        <begin position="280"/>
        <end position="300"/>
    </location>
</feature>
<keyword evidence="3 6" id="KW-1133">Transmembrane helix</keyword>
<gene>
    <name evidence="8" type="ORF">Pmani_033292</name>
    <name evidence="7" type="ORF">Pmani_037880</name>
</gene>
<reference evidence="8" key="1">
    <citation type="submission" date="2023-11" db="EMBL/GenBank/DDBJ databases">
        <title>Genome assemblies of two species of porcelain crab, Petrolisthes cinctipes and Petrolisthes manimaculis (Anomura: Porcellanidae).</title>
        <authorList>
            <person name="Angst P."/>
        </authorList>
    </citation>
    <scope>NUCLEOTIDE SEQUENCE</scope>
    <source>
        <strain evidence="8">PB745_02</strain>
        <tissue evidence="8">Gill</tissue>
    </source>
</reference>
<keyword evidence="2 6" id="KW-0812">Transmembrane</keyword>
<evidence type="ECO:0000313" key="9">
    <source>
        <dbReference type="Proteomes" id="UP001292094"/>
    </source>
</evidence>
<keyword evidence="4 6" id="KW-0472">Membrane</keyword>
<feature type="transmembrane region" description="Helical" evidence="6">
    <location>
        <begin position="171"/>
        <end position="190"/>
    </location>
</feature>
<evidence type="ECO:0000313" key="8">
    <source>
        <dbReference type="EMBL" id="KAK4294052.1"/>
    </source>
</evidence>
<feature type="region of interest" description="Disordered" evidence="5">
    <location>
        <begin position="376"/>
        <end position="407"/>
    </location>
</feature>
<feature type="compositionally biased region" description="Basic and acidic residues" evidence="5">
    <location>
        <begin position="396"/>
        <end position="407"/>
    </location>
</feature>
<protein>
    <submittedName>
        <fullName evidence="8">Uncharacterized protein</fullName>
    </submittedName>
</protein>
<evidence type="ECO:0000256" key="5">
    <source>
        <dbReference type="SAM" id="MobiDB-lite"/>
    </source>
</evidence>
<evidence type="ECO:0000256" key="2">
    <source>
        <dbReference type="ARBA" id="ARBA00022692"/>
    </source>
</evidence>
<evidence type="ECO:0000256" key="1">
    <source>
        <dbReference type="ARBA" id="ARBA00004141"/>
    </source>
</evidence>
<proteinExistence type="predicted"/>
<evidence type="ECO:0000313" key="7">
    <source>
        <dbReference type="EMBL" id="KAK4289133.1"/>
    </source>
</evidence>
<evidence type="ECO:0000256" key="3">
    <source>
        <dbReference type="ARBA" id="ARBA00022989"/>
    </source>
</evidence>
<comment type="subcellular location">
    <subcellularLocation>
        <location evidence="1">Membrane</location>
        <topology evidence="1">Multi-pass membrane protein</topology>
    </subcellularLocation>
</comment>
<comment type="caution">
    <text evidence="8">The sequence shown here is derived from an EMBL/GenBank/DDBJ whole genome shotgun (WGS) entry which is preliminary data.</text>
</comment>
<organism evidence="8 9">
    <name type="scientific">Petrolisthes manimaculis</name>
    <dbReference type="NCBI Taxonomy" id="1843537"/>
    <lineage>
        <taxon>Eukaryota</taxon>
        <taxon>Metazoa</taxon>
        <taxon>Ecdysozoa</taxon>
        <taxon>Arthropoda</taxon>
        <taxon>Crustacea</taxon>
        <taxon>Multicrustacea</taxon>
        <taxon>Malacostraca</taxon>
        <taxon>Eumalacostraca</taxon>
        <taxon>Eucarida</taxon>
        <taxon>Decapoda</taxon>
        <taxon>Pleocyemata</taxon>
        <taxon>Anomura</taxon>
        <taxon>Galatheoidea</taxon>
        <taxon>Porcellanidae</taxon>
        <taxon>Petrolisthes</taxon>
    </lineage>
</organism>
<feature type="transmembrane region" description="Helical" evidence="6">
    <location>
        <begin position="41"/>
        <end position="63"/>
    </location>
</feature>
<dbReference type="AlphaFoldDB" id="A0AAE1NRR5"/>
<dbReference type="Pfam" id="PF03619">
    <property type="entry name" value="Solute_trans_a"/>
    <property type="match status" value="1"/>
</dbReference>
<evidence type="ECO:0000256" key="6">
    <source>
        <dbReference type="SAM" id="Phobius"/>
    </source>
</evidence>
<keyword evidence="9" id="KW-1185">Reference proteome</keyword>
<name>A0AAE1NRR5_9EUCA</name>
<dbReference type="GO" id="GO:0016020">
    <property type="term" value="C:membrane"/>
    <property type="evidence" value="ECO:0007669"/>
    <property type="project" value="UniProtKB-SubCell"/>
</dbReference>
<dbReference type="EMBL" id="JAWZYT010005976">
    <property type="protein sequence ID" value="KAK4289133.1"/>
    <property type="molecule type" value="Genomic_DNA"/>
</dbReference>
<feature type="transmembrane region" description="Helical" evidence="6">
    <location>
        <begin position="210"/>
        <end position="231"/>
    </location>
</feature>
<dbReference type="EMBL" id="JAWZYT010004377">
    <property type="protein sequence ID" value="KAK4294052.1"/>
    <property type="molecule type" value="Genomic_DNA"/>
</dbReference>
<dbReference type="SMART" id="SM01417">
    <property type="entry name" value="Solute_trans_a"/>
    <property type="match status" value="1"/>
</dbReference>
<accession>A0AAE1NRR5</accession>
<dbReference type="PANTHER" id="PTHR23423">
    <property type="entry name" value="ORGANIC SOLUTE TRANSPORTER-RELATED"/>
    <property type="match status" value="1"/>
</dbReference>